<evidence type="ECO:0000256" key="3">
    <source>
        <dbReference type="PROSITE-ProRule" id="PRU00221"/>
    </source>
</evidence>
<dbReference type="PANTHER" id="PTHR19848:SF8">
    <property type="entry name" value="F-BOX AND WD REPEAT DOMAIN CONTAINING 7"/>
    <property type="match status" value="1"/>
</dbReference>
<dbReference type="PRINTS" id="PR00320">
    <property type="entry name" value="GPROTEINBRPT"/>
</dbReference>
<keyword evidence="1 3" id="KW-0853">WD repeat</keyword>
<gene>
    <name evidence="4" type="ORF">GXM_09607</name>
</gene>
<dbReference type="CDD" id="cd00200">
    <property type="entry name" value="WD40"/>
    <property type="match status" value="2"/>
</dbReference>
<dbReference type="InterPro" id="IPR001680">
    <property type="entry name" value="WD40_rpt"/>
</dbReference>
<dbReference type="RefSeq" id="WP_152592316.1">
    <property type="nucleotide sequence ID" value="NZ_CP045227.1"/>
</dbReference>
<keyword evidence="5" id="KW-1185">Reference proteome</keyword>
<organism evidence="4 5">
    <name type="scientific">Nostoc sphaeroides CCNUC1</name>
    <dbReference type="NCBI Taxonomy" id="2653204"/>
    <lineage>
        <taxon>Bacteria</taxon>
        <taxon>Bacillati</taxon>
        <taxon>Cyanobacteriota</taxon>
        <taxon>Cyanophyceae</taxon>
        <taxon>Nostocales</taxon>
        <taxon>Nostocaceae</taxon>
        <taxon>Nostoc</taxon>
    </lineage>
</organism>
<dbReference type="InterPro" id="IPR036322">
    <property type="entry name" value="WD40_repeat_dom_sf"/>
</dbReference>
<dbReference type="PANTHER" id="PTHR19848">
    <property type="entry name" value="WD40 REPEAT PROTEIN"/>
    <property type="match status" value="1"/>
</dbReference>
<name>A0A5P8WH02_9NOSO</name>
<accession>A0A5P8WH02</accession>
<dbReference type="Pfam" id="PF13365">
    <property type="entry name" value="Trypsin_2"/>
    <property type="match status" value="1"/>
</dbReference>
<evidence type="ECO:0000313" key="5">
    <source>
        <dbReference type="Proteomes" id="UP000326678"/>
    </source>
</evidence>
<feature type="repeat" description="WD" evidence="3">
    <location>
        <begin position="966"/>
        <end position="1007"/>
    </location>
</feature>
<feature type="repeat" description="WD" evidence="3">
    <location>
        <begin position="643"/>
        <end position="686"/>
    </location>
</feature>
<feature type="repeat" description="WD" evidence="3">
    <location>
        <begin position="510"/>
        <end position="536"/>
    </location>
</feature>
<evidence type="ECO:0008006" key="6">
    <source>
        <dbReference type="Google" id="ProtNLM"/>
    </source>
</evidence>
<dbReference type="SUPFAM" id="SSF141571">
    <property type="entry name" value="Pentapeptide repeat-like"/>
    <property type="match status" value="1"/>
</dbReference>
<dbReference type="Gene3D" id="2.160.20.80">
    <property type="entry name" value="E3 ubiquitin-protein ligase SopA"/>
    <property type="match status" value="1"/>
</dbReference>
<dbReference type="PROSITE" id="PS00678">
    <property type="entry name" value="WD_REPEATS_1"/>
    <property type="match status" value="2"/>
</dbReference>
<evidence type="ECO:0000256" key="1">
    <source>
        <dbReference type="ARBA" id="ARBA00022574"/>
    </source>
</evidence>
<feature type="repeat" description="WD" evidence="3">
    <location>
        <begin position="396"/>
        <end position="430"/>
    </location>
</feature>
<evidence type="ECO:0000256" key="2">
    <source>
        <dbReference type="ARBA" id="ARBA00022737"/>
    </source>
</evidence>
<dbReference type="KEGG" id="nsh:GXM_09607"/>
<feature type="repeat" description="WD" evidence="3">
    <location>
        <begin position="734"/>
        <end position="766"/>
    </location>
</feature>
<dbReference type="SUPFAM" id="SSF50978">
    <property type="entry name" value="WD40 repeat-like"/>
    <property type="match status" value="2"/>
</dbReference>
<dbReference type="InterPro" id="IPR015943">
    <property type="entry name" value="WD40/YVTN_repeat-like_dom_sf"/>
</dbReference>
<dbReference type="InterPro" id="IPR043504">
    <property type="entry name" value="Peptidase_S1_PA_chymotrypsin"/>
</dbReference>
<dbReference type="Proteomes" id="UP000326678">
    <property type="component" value="Chromosome Gxm2"/>
</dbReference>
<dbReference type="AlphaFoldDB" id="A0A5P8WH02"/>
<dbReference type="Pfam" id="PF00400">
    <property type="entry name" value="WD40"/>
    <property type="match status" value="12"/>
</dbReference>
<dbReference type="PROSITE" id="PS50082">
    <property type="entry name" value="WD_REPEATS_2"/>
    <property type="match status" value="10"/>
</dbReference>
<feature type="repeat" description="WD" evidence="3">
    <location>
        <begin position="778"/>
        <end position="813"/>
    </location>
</feature>
<dbReference type="InterPro" id="IPR019775">
    <property type="entry name" value="WD40_repeat_CS"/>
</dbReference>
<evidence type="ECO:0000313" key="4">
    <source>
        <dbReference type="EMBL" id="QFS52113.1"/>
    </source>
</evidence>
<reference evidence="4 5" key="1">
    <citation type="submission" date="2019-10" db="EMBL/GenBank/DDBJ databases">
        <title>Genomic and transcriptomic insights into the perfect genentic adaptation of a filamentous nitrogen-fixing cyanobacterium to rice fields.</title>
        <authorList>
            <person name="Chen Z."/>
        </authorList>
    </citation>
    <scope>NUCLEOTIDE SEQUENCE [LARGE SCALE GENOMIC DNA]</scope>
    <source>
        <strain evidence="4">CCNUC1</strain>
    </source>
</reference>
<feature type="repeat" description="WD" evidence="3">
    <location>
        <begin position="873"/>
        <end position="910"/>
    </location>
</feature>
<dbReference type="InterPro" id="IPR009003">
    <property type="entry name" value="Peptidase_S1_PA"/>
</dbReference>
<feature type="repeat" description="WD" evidence="3">
    <location>
        <begin position="921"/>
        <end position="965"/>
    </location>
</feature>
<feature type="repeat" description="WD" evidence="3">
    <location>
        <begin position="539"/>
        <end position="570"/>
    </location>
</feature>
<dbReference type="InterPro" id="IPR011044">
    <property type="entry name" value="Quino_amine_DH_bsu"/>
</dbReference>
<keyword evidence="2" id="KW-0677">Repeat</keyword>
<proteinExistence type="predicted"/>
<dbReference type="InterPro" id="IPR020472">
    <property type="entry name" value="WD40_PAC1"/>
</dbReference>
<sequence length="1047" mass="118114">MQKIDLERCIVLISGKTRDNIGTGFVIHQDKSFSYIVTCAHVVYDVGGKEDIKVANKDATVVAYGWENGNDGVDLAVIKVEKLDLSVLKLQIEARPQDSFSTLGYFYFGENKKTIGIENVKGILKRIISFTINRGEENIQHWHLENDSNNILKKGYSGSPVLNQQEQVIGVITHETNNGREGLAISINALSKLQLKEISIENLLRASDVSEGDIKELNEEDINKEPDYYVDQWVLLLRDDAFNSQHSPDNLGECLLRKNQLKKIKNDLEKHISDKKKIGSRLIIFIKEKFNKNKLAKNYILANILNLLSEFNIQKDISGLDLSGINIKGADFRDTLLVGTDFTDSEFSECTFDEPLSCIHCITFTADGSYFATGHADGVIRIHDTEKRELCCLESANSTNSAIWSLVFSPNTKKLASSDEDGNVILWNVRIQFNELIEITLDKSLSFKDTNYSNSISKNRIYSVAFSSDGQNLAVGDIEKGVILLNVETGQELKRLPCKKIYCLAVNQINNNVLATGSNDGTIKLWNTDTGDYKDLIDSNTDENTIRCIAFSPDGKTLASGGEDGKVRLWRDNNIGMNFDNVDFQPFKTISYPEVKQVRALAFSSDGRTIAVGCINIKNDSYSTEHIIKFWSLEDGDWCKILFDEHKHVIRSLAFHPKPEEKLLISGGDERKIKFWDIQRKEHTHSIYNISGYANRIWSVTSSRNSNTFACSSEDCKICILDKVDNNYKCVQLLSKHTAWVWSLAFSPDDKFLVSADEDNNIVFWERNGNQWKYKKTLKYHKQRVRCVVFSPNGSFFASAGNDKKVILWNTNSIINSNLEEVNINSAISDEFSHHDRLLSLAFSSDGKYIVSGSRDNIIKLRDINARKFVNVDETHDNQVHALAFSPDLKRKTFVSGGFDKSLKIWNIDSQGNCSCNHRSGKAHEGGILSIAFNPDPKRHHLFATAGHDRTIKLWDINSKRCIHSFQAHQSVIESITFTCDGNYLLSASQDQSIKIWDSSAEKIKSRNISIIQTIELGKPYLDMKIANVRGLEEYQIDALKSLGAKN</sequence>
<feature type="repeat" description="WD" evidence="3">
    <location>
        <begin position="831"/>
        <end position="872"/>
    </location>
</feature>
<dbReference type="PROSITE" id="PS50294">
    <property type="entry name" value="WD_REPEATS_REGION"/>
    <property type="match status" value="9"/>
</dbReference>
<dbReference type="SMART" id="SM00320">
    <property type="entry name" value="WD40"/>
    <property type="match status" value="14"/>
</dbReference>
<protein>
    <recommendedName>
        <fullName evidence="6">WD40 repeat domain-containing protein</fullName>
    </recommendedName>
</protein>
<dbReference type="EMBL" id="CP045227">
    <property type="protein sequence ID" value="QFS52113.1"/>
    <property type="molecule type" value="Genomic_DNA"/>
</dbReference>
<dbReference type="Gene3D" id="2.40.10.10">
    <property type="entry name" value="Trypsin-like serine proteases"/>
    <property type="match status" value="2"/>
</dbReference>
<dbReference type="SUPFAM" id="SSF50969">
    <property type="entry name" value="YVTN repeat-like/Quinoprotein amine dehydrogenase"/>
    <property type="match status" value="1"/>
</dbReference>
<dbReference type="Gene3D" id="2.130.10.10">
    <property type="entry name" value="YVTN repeat-like/Quinoprotein amine dehydrogenase"/>
    <property type="match status" value="5"/>
</dbReference>
<dbReference type="SUPFAM" id="SSF50494">
    <property type="entry name" value="Trypsin-like serine proteases"/>
    <property type="match status" value="1"/>
</dbReference>